<dbReference type="Gene3D" id="1.25.40.20">
    <property type="entry name" value="Ankyrin repeat-containing domain"/>
    <property type="match status" value="1"/>
</dbReference>
<dbReference type="KEGG" id="apuu:APUU_61307A"/>
<evidence type="ECO:0000313" key="5">
    <source>
        <dbReference type="Proteomes" id="UP000654913"/>
    </source>
</evidence>
<dbReference type="Pfam" id="PF12796">
    <property type="entry name" value="Ank_2"/>
    <property type="match status" value="1"/>
</dbReference>
<name>A0A7R7XWT8_9EURO</name>
<accession>A0A7R7XWT8</accession>
<dbReference type="SUPFAM" id="SSF48403">
    <property type="entry name" value="Ankyrin repeat"/>
    <property type="match status" value="1"/>
</dbReference>
<reference evidence="4" key="2">
    <citation type="submission" date="2021-02" db="EMBL/GenBank/DDBJ databases">
        <title>Aspergillus puulaauensis MK2 genome sequence.</title>
        <authorList>
            <person name="Futagami T."/>
            <person name="Mori K."/>
            <person name="Kadooka C."/>
            <person name="Tanaka T."/>
        </authorList>
    </citation>
    <scope>NUCLEOTIDE SEQUENCE</scope>
    <source>
        <strain evidence="4">MK2</strain>
    </source>
</reference>
<reference evidence="4" key="1">
    <citation type="submission" date="2021-01" db="EMBL/GenBank/DDBJ databases">
        <authorList>
            <consortium name="Aspergillus puulaauensis MK2 genome sequencing consortium"/>
            <person name="Kazuki M."/>
            <person name="Futagami T."/>
        </authorList>
    </citation>
    <scope>NUCLEOTIDE SEQUENCE</scope>
    <source>
        <strain evidence="4">MK2</strain>
    </source>
</reference>
<sequence>MASSSGIRLSLDAYTVGWVCVRDPELAAARVLLDEKHDTPNTTNDDYIYLVGRMGEHNVAITRPTGAGRSAATAAATNLARTFPKIRFVLMVGVGGGATTAPTRPGSLKPTEDLFLGDVVVGIPHGKYGEWLQQSMVSKLRLRDFYDMGVQHPGGYQRRSHLDKPGTLLIQAAQSLELKHGFAEGNMHGYMRQAINDLERIGRTEFQCPGPKHDLLFQPEYYHHGTETDEFCQECDKAQLVKRTRPDTPPRVYHGLIGSADTVMQDGHLRDRMRQSDKVLCFEMEAAGLMDSFPCLVIRGISDYADTHKNKVWQPYAALAAAAYAKDLLSVIQAQKVEDAELAWLLLKEDVHTVKTGVDKIHSQIEDSERNEIINWLTPLDFQTEQDRLLDNCVPWGQQMIESEVFQRWVNGAPWQLRFYGPAGVGKTYLCASIVDHLRQTFSKTSPRIPVIYIYLSDEQRKRESQTRENVLGSLVKQLILFNDTVRIPSELRKASKNQLPREAALRHAFEELLRQYERTYLVVDGFYQCSSDVLQILKDYPLELIRKGAPLSLLTTSPGYRQAACVIDCDGDGCKNRDLKIFFNCHCNGNDFDLCLKCKDKGKGCPSSHPIRKETYDTVRVEVCPTEEEIVQFCDVSLARASSAGPGLCDKRIHPEPRFNPSPLARCLYDNPGLNKSLAKGIAQKAQRNFRIAGAWLKYLLDARRPPKDCDVLLARMESNAFEVLKDYYDRKIKSVKNYNMGQALAFKVFRMLMAACRPINILTLQHALALERDSWLDEDNLEHRVSILRATNGLITIDKADDDSSMVRFVHWTLQKILAESDWDPSLKLAESNMASLCLNYLQHEDYAKHSENLAVYPFLFYTLQHWGDHIRMACDKYDPTVENKAFGFLSDLDNVKAVAREAGKVLPPDWIHEDISAVHLCAWFGLSKIAKRLCDGGHSITEPERKYGRTPLQYACRRGNSAIVKAFLAQNAPASDALIMDAVVGFPNMDRDEKERLDIAKFLLSGRTLDSGIDALGTTVLMFAVKHDYYDFVDLMLQDESIDVNITNRNGHTALWFAVHSQPAPLVPLKTDLPHGIFGLLLRNGADPNIQCQKSGRSIWAHAISSRRSAAIAALQQSKGVLPGITDAQEKIAYADQSQVQLATEGRSLSSSLRANFSIDLSTGDTSEGTLTRLETGAMKAVYNRKRKLSVTEEDEMRGNKQIKV</sequence>
<dbReference type="Pfam" id="PF24883">
    <property type="entry name" value="NPHP3_N"/>
    <property type="match status" value="1"/>
</dbReference>
<dbReference type="GO" id="GO:0009116">
    <property type="term" value="P:nucleoside metabolic process"/>
    <property type="evidence" value="ECO:0007669"/>
    <property type="project" value="InterPro"/>
</dbReference>
<dbReference type="PANTHER" id="PTHR46082:SF11">
    <property type="entry name" value="AAA+ ATPASE DOMAIN-CONTAINING PROTEIN-RELATED"/>
    <property type="match status" value="1"/>
</dbReference>
<dbReference type="SMART" id="SM00248">
    <property type="entry name" value="ANK"/>
    <property type="match status" value="4"/>
</dbReference>
<dbReference type="GeneID" id="64978256"/>
<feature type="repeat" description="ANK" evidence="2">
    <location>
        <begin position="950"/>
        <end position="975"/>
    </location>
</feature>
<dbReference type="RefSeq" id="XP_041560445.1">
    <property type="nucleotide sequence ID" value="XM_041694634.1"/>
</dbReference>
<evidence type="ECO:0000313" key="4">
    <source>
        <dbReference type="EMBL" id="BCS28259.1"/>
    </source>
</evidence>
<dbReference type="AlphaFoldDB" id="A0A7R7XWT8"/>
<evidence type="ECO:0000259" key="3">
    <source>
        <dbReference type="Pfam" id="PF24883"/>
    </source>
</evidence>
<feature type="domain" description="Nephrocystin 3-like N-terminal" evidence="3">
    <location>
        <begin position="397"/>
        <end position="558"/>
    </location>
</feature>
<dbReference type="InterPro" id="IPR036770">
    <property type="entry name" value="Ankyrin_rpt-contain_sf"/>
</dbReference>
<dbReference type="SUPFAM" id="SSF53167">
    <property type="entry name" value="Purine and uridine phosphorylases"/>
    <property type="match status" value="1"/>
</dbReference>
<keyword evidence="2" id="KW-0040">ANK repeat</keyword>
<dbReference type="Pfam" id="PF13606">
    <property type="entry name" value="Ank_3"/>
    <property type="match status" value="1"/>
</dbReference>
<dbReference type="Gene3D" id="3.40.50.1580">
    <property type="entry name" value="Nucleoside phosphorylase domain"/>
    <property type="match status" value="1"/>
</dbReference>
<evidence type="ECO:0000256" key="2">
    <source>
        <dbReference type="PROSITE-ProRule" id="PRU00023"/>
    </source>
</evidence>
<dbReference type="InterPro" id="IPR056884">
    <property type="entry name" value="NPHP3-like_N"/>
</dbReference>
<dbReference type="SUPFAM" id="SSF52540">
    <property type="entry name" value="P-loop containing nucleoside triphosphate hydrolases"/>
    <property type="match status" value="1"/>
</dbReference>
<dbReference type="Proteomes" id="UP000654913">
    <property type="component" value="Chromosome 6"/>
</dbReference>
<dbReference type="PROSITE" id="PS50297">
    <property type="entry name" value="ANK_REP_REGION"/>
    <property type="match status" value="1"/>
</dbReference>
<dbReference type="PROSITE" id="PS50088">
    <property type="entry name" value="ANK_REPEAT"/>
    <property type="match status" value="1"/>
</dbReference>
<evidence type="ECO:0000256" key="1">
    <source>
        <dbReference type="ARBA" id="ARBA00022737"/>
    </source>
</evidence>
<organism evidence="4 5">
    <name type="scientific">Aspergillus puulaauensis</name>
    <dbReference type="NCBI Taxonomy" id="1220207"/>
    <lineage>
        <taxon>Eukaryota</taxon>
        <taxon>Fungi</taxon>
        <taxon>Dikarya</taxon>
        <taxon>Ascomycota</taxon>
        <taxon>Pezizomycotina</taxon>
        <taxon>Eurotiomycetes</taxon>
        <taxon>Eurotiomycetidae</taxon>
        <taxon>Eurotiales</taxon>
        <taxon>Aspergillaceae</taxon>
        <taxon>Aspergillus</taxon>
    </lineage>
</organism>
<protein>
    <recommendedName>
        <fullName evidence="3">Nephrocystin 3-like N-terminal domain-containing protein</fullName>
    </recommendedName>
</protein>
<keyword evidence="1" id="KW-0677">Repeat</keyword>
<dbReference type="EMBL" id="AP024448">
    <property type="protein sequence ID" value="BCS28259.1"/>
    <property type="molecule type" value="Genomic_DNA"/>
</dbReference>
<dbReference type="InterPro" id="IPR027417">
    <property type="entry name" value="P-loop_NTPase"/>
</dbReference>
<proteinExistence type="predicted"/>
<dbReference type="InterPro" id="IPR053137">
    <property type="entry name" value="NLR-like"/>
</dbReference>
<dbReference type="Gene3D" id="3.40.50.300">
    <property type="entry name" value="P-loop containing nucleotide triphosphate hydrolases"/>
    <property type="match status" value="1"/>
</dbReference>
<dbReference type="PANTHER" id="PTHR46082">
    <property type="entry name" value="ATP/GTP-BINDING PROTEIN-RELATED"/>
    <property type="match status" value="1"/>
</dbReference>
<dbReference type="GO" id="GO:0003824">
    <property type="term" value="F:catalytic activity"/>
    <property type="evidence" value="ECO:0007669"/>
    <property type="project" value="InterPro"/>
</dbReference>
<keyword evidence="5" id="KW-1185">Reference proteome</keyword>
<dbReference type="InterPro" id="IPR002110">
    <property type="entry name" value="Ankyrin_rpt"/>
</dbReference>
<dbReference type="OrthoDB" id="195446at2759"/>
<dbReference type="InterPro" id="IPR035994">
    <property type="entry name" value="Nucleoside_phosphorylase_sf"/>
</dbReference>
<gene>
    <name evidence="4" type="ORF">APUU_61307A</name>
</gene>